<organism evidence="1 2">
    <name type="scientific">Fulvivirga lutea</name>
    <dbReference type="NCBI Taxonomy" id="2810512"/>
    <lineage>
        <taxon>Bacteria</taxon>
        <taxon>Pseudomonadati</taxon>
        <taxon>Bacteroidota</taxon>
        <taxon>Cytophagia</taxon>
        <taxon>Cytophagales</taxon>
        <taxon>Fulvivirgaceae</taxon>
        <taxon>Fulvivirga</taxon>
    </lineage>
</organism>
<reference evidence="1" key="1">
    <citation type="submission" date="2021-02" db="EMBL/GenBank/DDBJ databases">
        <title>Fulvivirga sp. S481 isolated from sea water.</title>
        <authorList>
            <person name="Bae S.S."/>
            <person name="Baek K."/>
        </authorList>
    </citation>
    <scope>NUCLEOTIDE SEQUENCE</scope>
    <source>
        <strain evidence="1">S481</strain>
    </source>
</reference>
<dbReference type="AlphaFoldDB" id="A0A974WNG0"/>
<dbReference type="KEGG" id="fuv:JR347_06380"/>
<proteinExistence type="predicted"/>
<protein>
    <recommendedName>
        <fullName evidence="3">Lipoprotein</fullName>
    </recommendedName>
</protein>
<sequence length="383" mass="42493">MKNSKSLIIGLFVLAACDSPYRAPAPVTETTELNQPFLNEIAAIAEQLDTTAVKANLNGENFGLKVDIYDEMLELFHPDKLTCGLSDKIRKRLKESTRSKKEKNGYVPDIVVNNTSEYKDAIKLDGRGANVLVHYFTYELDNGEESKPIISKDTPTQESFNVTQLIDNQNDAYESFIFTMDCSGYFSAAAKAAASGGFLGFGKGSVAAEGEKTINQSQSVVVMRALIYSPLYAAYDGSFIYKINEEMKIEDKRRIYQNRLQTLNGVINAIPNSHQFDSMRVFLNSNYEAIITSNKGNSGYNGTGKLNSNVELSFTIAQASGNIEASNSVSRKSEYSSYDTYIIEANKDVIPEELTLKKLNDKVEEIENLIENIDSPQIDQPNT</sequence>
<dbReference type="PROSITE" id="PS51257">
    <property type="entry name" value="PROKAR_LIPOPROTEIN"/>
    <property type="match status" value="1"/>
</dbReference>
<dbReference type="EMBL" id="CP070608">
    <property type="protein sequence ID" value="QSE98703.1"/>
    <property type="molecule type" value="Genomic_DNA"/>
</dbReference>
<name>A0A974WNG0_9BACT</name>
<evidence type="ECO:0000313" key="2">
    <source>
        <dbReference type="Proteomes" id="UP000662783"/>
    </source>
</evidence>
<dbReference type="RefSeq" id="WP_205723217.1">
    <property type="nucleotide sequence ID" value="NZ_CP070608.1"/>
</dbReference>
<keyword evidence="2" id="KW-1185">Reference proteome</keyword>
<dbReference type="Proteomes" id="UP000662783">
    <property type="component" value="Chromosome"/>
</dbReference>
<evidence type="ECO:0008006" key="3">
    <source>
        <dbReference type="Google" id="ProtNLM"/>
    </source>
</evidence>
<gene>
    <name evidence="1" type="ORF">JR347_06380</name>
</gene>
<evidence type="ECO:0000313" key="1">
    <source>
        <dbReference type="EMBL" id="QSE98703.1"/>
    </source>
</evidence>
<accession>A0A974WNG0</accession>